<accession>A0A1A9WMP4</accession>
<organism evidence="3 4">
    <name type="scientific">Glossina brevipalpis</name>
    <dbReference type="NCBI Taxonomy" id="37001"/>
    <lineage>
        <taxon>Eukaryota</taxon>
        <taxon>Metazoa</taxon>
        <taxon>Ecdysozoa</taxon>
        <taxon>Arthropoda</taxon>
        <taxon>Hexapoda</taxon>
        <taxon>Insecta</taxon>
        <taxon>Pterygota</taxon>
        <taxon>Neoptera</taxon>
        <taxon>Endopterygota</taxon>
        <taxon>Diptera</taxon>
        <taxon>Brachycera</taxon>
        <taxon>Muscomorpha</taxon>
        <taxon>Hippoboscoidea</taxon>
        <taxon>Glossinidae</taxon>
        <taxon>Glossina</taxon>
    </lineage>
</organism>
<feature type="domain" description="C2H2-type" evidence="2">
    <location>
        <begin position="85"/>
        <end position="117"/>
    </location>
</feature>
<reference evidence="4" key="1">
    <citation type="submission" date="2014-03" db="EMBL/GenBank/DDBJ databases">
        <authorList>
            <person name="Aksoy S."/>
            <person name="Warren W."/>
            <person name="Wilson R.K."/>
        </authorList>
    </citation>
    <scope>NUCLEOTIDE SEQUENCE [LARGE SCALE GENOMIC DNA]</scope>
    <source>
        <strain evidence="4">IAEA</strain>
    </source>
</reference>
<sequence>MDYVPVVDINERIPSNHSLILRNCKEIVCLLILGSYNNGSNSIESNSSNHTEYSNFNHICTRSNNSNALPSINNSPSSSACNSHLPCRVCGRIFTTKTDVVVHMRYAQPNGHVEQNPSTDFKSRWREEEDVLLVKKEFELIAIGTKYMNKVLARLVLSRSLKAFKKTRQKVKYRQRVKNDLAMTVF</sequence>
<dbReference type="AlphaFoldDB" id="A0A1A9WMP4"/>
<evidence type="ECO:0000259" key="2">
    <source>
        <dbReference type="PROSITE" id="PS50157"/>
    </source>
</evidence>
<keyword evidence="1" id="KW-0863">Zinc-finger</keyword>
<keyword evidence="1" id="KW-0479">Metal-binding</keyword>
<dbReference type="Proteomes" id="UP000091820">
    <property type="component" value="Unassembled WGS sequence"/>
</dbReference>
<keyword evidence="4" id="KW-1185">Reference proteome</keyword>
<evidence type="ECO:0000256" key="1">
    <source>
        <dbReference type="PROSITE-ProRule" id="PRU00042"/>
    </source>
</evidence>
<keyword evidence="1" id="KW-0862">Zinc</keyword>
<protein>
    <recommendedName>
        <fullName evidence="2">C2H2-type domain-containing protein</fullName>
    </recommendedName>
</protein>
<name>A0A1A9WMP4_9MUSC</name>
<dbReference type="GO" id="GO:0008270">
    <property type="term" value="F:zinc ion binding"/>
    <property type="evidence" value="ECO:0007669"/>
    <property type="project" value="UniProtKB-KW"/>
</dbReference>
<reference evidence="3" key="2">
    <citation type="submission" date="2020-05" db="UniProtKB">
        <authorList>
            <consortium name="EnsemblMetazoa"/>
        </authorList>
    </citation>
    <scope>IDENTIFICATION</scope>
    <source>
        <strain evidence="3">IAEA</strain>
    </source>
</reference>
<dbReference type="PROSITE" id="PS50157">
    <property type="entry name" value="ZINC_FINGER_C2H2_2"/>
    <property type="match status" value="1"/>
</dbReference>
<dbReference type="EnsemblMetazoa" id="GBRI025277-RA">
    <property type="protein sequence ID" value="GBRI025277-PA"/>
    <property type="gene ID" value="GBRI025277"/>
</dbReference>
<evidence type="ECO:0000313" key="4">
    <source>
        <dbReference type="Proteomes" id="UP000091820"/>
    </source>
</evidence>
<dbReference type="InterPro" id="IPR013087">
    <property type="entry name" value="Znf_C2H2_type"/>
</dbReference>
<proteinExistence type="predicted"/>
<dbReference type="VEuPathDB" id="VectorBase:GBRI025277"/>
<evidence type="ECO:0000313" key="3">
    <source>
        <dbReference type="EnsemblMetazoa" id="GBRI025277-PA"/>
    </source>
</evidence>